<comment type="caution">
    <text evidence="1">The sequence shown here is derived from an EMBL/GenBank/DDBJ whole genome shotgun (WGS) entry which is preliminary data.</text>
</comment>
<proteinExistence type="predicted"/>
<dbReference type="EMBL" id="BGPR01000023">
    <property type="protein sequence ID" value="GBL80939.1"/>
    <property type="molecule type" value="Genomic_DNA"/>
</dbReference>
<sequence length="128" mass="14495">MRANLVQSYSEHCLLSSVSEPAGVASPKLSRILKSQKLSYSASVPRNPARIKISNLVYSQNTTSFSRTRENNKTNGNKIIRAGSEFAKREEKKQQVGVVAFRHEAAEYHAQTLLPIRMRVETTDWFQK</sequence>
<dbReference type="AlphaFoldDB" id="A0A4Y2ANT7"/>
<protein>
    <submittedName>
        <fullName evidence="1">Uncharacterized protein</fullName>
    </submittedName>
</protein>
<evidence type="ECO:0000313" key="2">
    <source>
        <dbReference type="Proteomes" id="UP000499080"/>
    </source>
</evidence>
<dbReference type="Proteomes" id="UP000499080">
    <property type="component" value="Unassembled WGS sequence"/>
</dbReference>
<name>A0A4Y2ANT7_ARAVE</name>
<reference evidence="1 2" key="1">
    <citation type="journal article" date="2019" name="Sci. Rep.">
        <title>Orb-weaving spider Araneus ventricosus genome elucidates the spidroin gene catalogue.</title>
        <authorList>
            <person name="Kono N."/>
            <person name="Nakamura H."/>
            <person name="Ohtoshi R."/>
            <person name="Moran D.A.P."/>
            <person name="Shinohara A."/>
            <person name="Yoshida Y."/>
            <person name="Fujiwara M."/>
            <person name="Mori M."/>
            <person name="Tomita M."/>
            <person name="Arakawa K."/>
        </authorList>
    </citation>
    <scope>NUCLEOTIDE SEQUENCE [LARGE SCALE GENOMIC DNA]</scope>
</reference>
<evidence type="ECO:0000313" key="1">
    <source>
        <dbReference type="EMBL" id="GBL80939.1"/>
    </source>
</evidence>
<accession>A0A4Y2ANT7</accession>
<keyword evidence="2" id="KW-1185">Reference proteome</keyword>
<gene>
    <name evidence="1" type="ORF">AVEN_26343_1</name>
</gene>
<organism evidence="1 2">
    <name type="scientific">Araneus ventricosus</name>
    <name type="common">Orbweaver spider</name>
    <name type="synonym">Epeira ventricosa</name>
    <dbReference type="NCBI Taxonomy" id="182803"/>
    <lineage>
        <taxon>Eukaryota</taxon>
        <taxon>Metazoa</taxon>
        <taxon>Ecdysozoa</taxon>
        <taxon>Arthropoda</taxon>
        <taxon>Chelicerata</taxon>
        <taxon>Arachnida</taxon>
        <taxon>Araneae</taxon>
        <taxon>Araneomorphae</taxon>
        <taxon>Entelegynae</taxon>
        <taxon>Araneoidea</taxon>
        <taxon>Araneidae</taxon>
        <taxon>Araneus</taxon>
    </lineage>
</organism>